<comment type="caution">
    <text evidence="2">The sequence shown here is derived from an EMBL/GenBank/DDBJ whole genome shotgun (WGS) entry which is preliminary data.</text>
</comment>
<accession>A0A399M5W9</accession>
<dbReference type="Proteomes" id="UP000265875">
    <property type="component" value="Unassembled WGS sequence"/>
</dbReference>
<evidence type="ECO:0000313" key="2">
    <source>
        <dbReference type="EMBL" id="RII77170.1"/>
    </source>
</evidence>
<feature type="chain" id="PRO_5017286604" evidence="1">
    <location>
        <begin position="23"/>
        <end position="216"/>
    </location>
</feature>
<reference evidence="2 3" key="1">
    <citation type="submission" date="2018-08" db="EMBL/GenBank/DDBJ databases">
        <title>Draft genome sequence of the cyanotroph, Pseudomonas monteilii BCN3.</title>
        <authorList>
            <person name="Jones L.B."/>
            <person name="Kunz D.A."/>
        </authorList>
    </citation>
    <scope>NUCLEOTIDE SEQUENCE [LARGE SCALE GENOMIC DNA]</scope>
    <source>
        <strain evidence="2 3">BCN3</strain>
    </source>
</reference>
<dbReference type="RefSeq" id="WP_119370347.1">
    <property type="nucleotide sequence ID" value="NZ_QWLL01000032.1"/>
</dbReference>
<keyword evidence="1" id="KW-0732">Signal</keyword>
<dbReference type="NCBIfam" id="TIGR03360">
    <property type="entry name" value="VI_minor_1"/>
    <property type="match status" value="1"/>
</dbReference>
<dbReference type="Pfam" id="PF11319">
    <property type="entry name" value="VasI"/>
    <property type="match status" value="1"/>
</dbReference>
<evidence type="ECO:0000313" key="3">
    <source>
        <dbReference type="Proteomes" id="UP000265875"/>
    </source>
</evidence>
<proteinExistence type="predicted"/>
<protein>
    <submittedName>
        <fullName evidence="2">Type VI secretion system-associated protein TagO</fullName>
    </submittedName>
</protein>
<sequence length="216" mass="23333">MINRSVYGAGLSLLFCLQPVLAGPTRDCSRIVSNVERLACFDQAANTPAYTTERQWSAPEQQAPSVLRVMANEAARAPDDLTFHIGSRTGDGAGVSALVISAPAIASGNEPAYLAISCIQAISRLQLIAKRPIEASWVKVRLTGQGWSTRETLWQVMENGQVIDAGRGLPAIEQIRKLIGAHRIEVVSEHSELDGLIFDAQGLTPLISQARSACRW</sequence>
<organism evidence="2 3">
    <name type="scientific">Pseudomonas monteilii</name>
    <dbReference type="NCBI Taxonomy" id="76759"/>
    <lineage>
        <taxon>Bacteria</taxon>
        <taxon>Pseudomonadati</taxon>
        <taxon>Pseudomonadota</taxon>
        <taxon>Gammaproteobacteria</taxon>
        <taxon>Pseudomonadales</taxon>
        <taxon>Pseudomonadaceae</taxon>
        <taxon>Pseudomonas</taxon>
    </lineage>
</organism>
<dbReference type="EMBL" id="QWLL01000032">
    <property type="protein sequence ID" value="RII77170.1"/>
    <property type="molecule type" value="Genomic_DNA"/>
</dbReference>
<dbReference type="AlphaFoldDB" id="A0A399M5W9"/>
<gene>
    <name evidence="2" type="primary">tagO</name>
    <name evidence="2" type="ORF">D0894_14985</name>
</gene>
<evidence type="ECO:0000256" key="1">
    <source>
        <dbReference type="SAM" id="SignalP"/>
    </source>
</evidence>
<name>A0A399M5W9_9PSED</name>
<feature type="signal peptide" evidence="1">
    <location>
        <begin position="1"/>
        <end position="22"/>
    </location>
</feature>
<dbReference type="InterPro" id="IPR017738">
    <property type="entry name" value="T6SS-assoc_VCA0118"/>
</dbReference>